<organism evidence="2 3">
    <name type="scientific">Zostera marina</name>
    <name type="common">Eelgrass</name>
    <dbReference type="NCBI Taxonomy" id="29655"/>
    <lineage>
        <taxon>Eukaryota</taxon>
        <taxon>Viridiplantae</taxon>
        <taxon>Streptophyta</taxon>
        <taxon>Embryophyta</taxon>
        <taxon>Tracheophyta</taxon>
        <taxon>Spermatophyta</taxon>
        <taxon>Magnoliopsida</taxon>
        <taxon>Liliopsida</taxon>
        <taxon>Zosteraceae</taxon>
        <taxon>Zostera</taxon>
    </lineage>
</organism>
<dbReference type="PANTHER" id="PTHR13593:SF89">
    <property type="entry name" value="PLC-LIKE PHOSPHODIESTERASES SUPERFAMILY PROTEIN"/>
    <property type="match status" value="1"/>
</dbReference>
<dbReference type="GO" id="GO:0008081">
    <property type="term" value="F:phosphoric diester hydrolase activity"/>
    <property type="evidence" value="ECO:0000318"/>
    <property type="project" value="GO_Central"/>
</dbReference>
<keyword evidence="1" id="KW-1133">Transmembrane helix</keyword>
<accession>A0A0K9P861</accession>
<keyword evidence="3" id="KW-1185">Reference proteome</keyword>
<feature type="transmembrane region" description="Helical" evidence="1">
    <location>
        <begin position="7"/>
        <end position="27"/>
    </location>
</feature>
<comment type="caution">
    <text evidence="2">The sequence shown here is derived from an EMBL/GenBank/DDBJ whole genome shotgun (WGS) entry which is preliminary data.</text>
</comment>
<dbReference type="PANTHER" id="PTHR13593">
    <property type="match status" value="1"/>
</dbReference>
<dbReference type="OMA" id="DGIAYEW"/>
<dbReference type="SUPFAM" id="SSF51695">
    <property type="entry name" value="PLC-like phosphodiesterases"/>
    <property type="match status" value="1"/>
</dbReference>
<dbReference type="CDD" id="cd08588">
    <property type="entry name" value="PI-PLCc_At5g67130_like"/>
    <property type="match status" value="1"/>
</dbReference>
<evidence type="ECO:0000256" key="1">
    <source>
        <dbReference type="SAM" id="Phobius"/>
    </source>
</evidence>
<name>A0A0K9P861_ZOSMR</name>
<gene>
    <name evidence="2" type="ORF">ZOSMA_373G00180</name>
</gene>
<reference evidence="3" key="1">
    <citation type="journal article" date="2016" name="Nature">
        <title>The genome of the seagrass Zostera marina reveals angiosperm adaptation to the sea.</title>
        <authorList>
            <person name="Olsen J.L."/>
            <person name="Rouze P."/>
            <person name="Verhelst B."/>
            <person name="Lin Y.-C."/>
            <person name="Bayer T."/>
            <person name="Collen J."/>
            <person name="Dattolo E."/>
            <person name="De Paoli E."/>
            <person name="Dittami S."/>
            <person name="Maumus F."/>
            <person name="Michel G."/>
            <person name="Kersting A."/>
            <person name="Lauritano C."/>
            <person name="Lohaus R."/>
            <person name="Toepel M."/>
            <person name="Tonon T."/>
            <person name="Vanneste K."/>
            <person name="Amirebrahimi M."/>
            <person name="Brakel J."/>
            <person name="Bostroem C."/>
            <person name="Chovatia M."/>
            <person name="Grimwood J."/>
            <person name="Jenkins J.W."/>
            <person name="Jueterbock A."/>
            <person name="Mraz A."/>
            <person name="Stam W.T."/>
            <person name="Tice H."/>
            <person name="Bornberg-Bauer E."/>
            <person name="Green P.J."/>
            <person name="Pearson G.A."/>
            <person name="Procaccini G."/>
            <person name="Duarte C.M."/>
            <person name="Schmutz J."/>
            <person name="Reusch T.B.H."/>
            <person name="Van de Peer Y."/>
        </authorList>
    </citation>
    <scope>NUCLEOTIDE SEQUENCE [LARGE SCALE GENOMIC DNA]</scope>
    <source>
        <strain evidence="3">cv. Finnish</strain>
    </source>
</reference>
<dbReference type="EMBL" id="LFYR01001161">
    <property type="protein sequence ID" value="KMZ64370.1"/>
    <property type="molecule type" value="Genomic_DNA"/>
</dbReference>
<evidence type="ECO:0000313" key="2">
    <source>
        <dbReference type="EMBL" id="KMZ64370.1"/>
    </source>
</evidence>
<keyword evidence="1" id="KW-0472">Membrane</keyword>
<proteinExistence type="predicted"/>
<dbReference type="InterPro" id="IPR017946">
    <property type="entry name" value="PLC-like_Pdiesterase_TIM-brl"/>
</dbReference>
<dbReference type="Proteomes" id="UP000036987">
    <property type="component" value="Unassembled WGS sequence"/>
</dbReference>
<keyword evidence="1" id="KW-0812">Transmembrane</keyword>
<dbReference type="GO" id="GO:0006629">
    <property type="term" value="P:lipid metabolic process"/>
    <property type="evidence" value="ECO:0007669"/>
    <property type="project" value="InterPro"/>
</dbReference>
<sequence length="371" mass="41187">MTNYSSPGIYIAGVNLLLLLLVFTNIAPSIGRYQLGDTCVVNSACPGDGLHCETCIANGNIRPRCTRISPVDPKSKAGTGLPFNRYSWLTTHNSFSILNSKTMTGVPIVTAFNQQDSITAQLNAYIHTYIHTYIQIYTYNGVRGLMLDLYDFRDDIWVCHSFKGKCYDFTAFQPATNALSEIRIFLESNTNEVVTIFIEDYVSSNGPKSLSKIFASTGLKKYWFPVDRMPNNGKDWPLLSDMIAKNQRLMVFTSKSAKQNSQGIAYQWNYIVENQYGDGGMENGLCPNRAESASMPTKSRSLVLMNYFGTLPDFATACKHNSKPLMDMLDTCHNSSGGRWANFIAVDFYKRSDGGGASLATDVANDHLQGN</sequence>
<dbReference type="Gene3D" id="3.20.20.190">
    <property type="entry name" value="Phosphatidylinositol (PI) phosphodiesterase"/>
    <property type="match status" value="1"/>
</dbReference>
<dbReference type="AlphaFoldDB" id="A0A0K9P861"/>
<dbReference type="OrthoDB" id="7984201at2759"/>
<dbReference type="Pfam" id="PF26178">
    <property type="entry name" value="PI-PLC_cat"/>
    <property type="match status" value="1"/>
</dbReference>
<dbReference type="InterPro" id="IPR051057">
    <property type="entry name" value="PI-PLC_domain"/>
</dbReference>
<dbReference type="STRING" id="29655.A0A0K9P861"/>
<dbReference type="PROSITE" id="PS50007">
    <property type="entry name" value="PIPLC_X_DOMAIN"/>
    <property type="match status" value="1"/>
</dbReference>
<evidence type="ECO:0000313" key="3">
    <source>
        <dbReference type="Proteomes" id="UP000036987"/>
    </source>
</evidence>
<protein>
    <submittedName>
        <fullName evidence="2">PLC-like phosphodiesterases superfamily protein</fullName>
    </submittedName>
</protein>